<protein>
    <submittedName>
        <fullName evidence="2">Uncharacterized protein</fullName>
    </submittedName>
</protein>
<evidence type="ECO:0000256" key="1">
    <source>
        <dbReference type="SAM" id="MobiDB-lite"/>
    </source>
</evidence>
<name>A0A6H5GRD9_9HEMI</name>
<reference evidence="2 3" key="1">
    <citation type="submission" date="2020-02" db="EMBL/GenBank/DDBJ databases">
        <authorList>
            <person name="Ferguson B K."/>
        </authorList>
    </citation>
    <scope>NUCLEOTIDE SEQUENCE [LARGE SCALE GENOMIC DNA]</scope>
</reference>
<feature type="compositionally biased region" description="Polar residues" evidence="1">
    <location>
        <begin position="17"/>
        <end position="28"/>
    </location>
</feature>
<organism evidence="2 3">
    <name type="scientific">Nesidiocoris tenuis</name>
    <dbReference type="NCBI Taxonomy" id="355587"/>
    <lineage>
        <taxon>Eukaryota</taxon>
        <taxon>Metazoa</taxon>
        <taxon>Ecdysozoa</taxon>
        <taxon>Arthropoda</taxon>
        <taxon>Hexapoda</taxon>
        <taxon>Insecta</taxon>
        <taxon>Pterygota</taxon>
        <taxon>Neoptera</taxon>
        <taxon>Paraneoptera</taxon>
        <taxon>Hemiptera</taxon>
        <taxon>Heteroptera</taxon>
        <taxon>Panheteroptera</taxon>
        <taxon>Cimicomorpha</taxon>
        <taxon>Miridae</taxon>
        <taxon>Dicyphina</taxon>
        <taxon>Nesidiocoris</taxon>
    </lineage>
</organism>
<evidence type="ECO:0000313" key="3">
    <source>
        <dbReference type="Proteomes" id="UP000479000"/>
    </source>
</evidence>
<gene>
    <name evidence="2" type="ORF">NTEN_LOCUS11002</name>
</gene>
<proteinExistence type="predicted"/>
<feature type="compositionally biased region" description="Low complexity" evidence="1">
    <location>
        <begin position="29"/>
        <end position="41"/>
    </location>
</feature>
<accession>A0A6H5GRD9</accession>
<dbReference type="AlphaFoldDB" id="A0A6H5GRD9"/>
<evidence type="ECO:0000313" key="2">
    <source>
        <dbReference type="EMBL" id="CAB0005525.1"/>
    </source>
</evidence>
<sequence>MSRVYVSRRYLLFYTRSSDSGGDQASFASSGSNSKDSMMSSRCHQINPHCPSALPCT</sequence>
<feature type="region of interest" description="Disordered" evidence="1">
    <location>
        <begin position="17"/>
        <end position="43"/>
    </location>
</feature>
<feature type="non-terminal residue" evidence="2">
    <location>
        <position position="57"/>
    </location>
</feature>
<dbReference type="Proteomes" id="UP000479000">
    <property type="component" value="Unassembled WGS sequence"/>
</dbReference>
<dbReference type="EMBL" id="CADCXU010016538">
    <property type="protein sequence ID" value="CAB0005525.1"/>
    <property type="molecule type" value="Genomic_DNA"/>
</dbReference>
<keyword evidence="3" id="KW-1185">Reference proteome</keyword>